<dbReference type="EMBL" id="BMOU01000001">
    <property type="protein sequence ID" value="GGN84512.1"/>
    <property type="molecule type" value="Genomic_DNA"/>
</dbReference>
<keyword evidence="2" id="KW-1185">Reference proteome</keyword>
<organism evidence="1 2">
    <name type="scientific">Haloarcula pellucida</name>
    <dbReference type="NCBI Taxonomy" id="1427151"/>
    <lineage>
        <taxon>Archaea</taxon>
        <taxon>Methanobacteriati</taxon>
        <taxon>Methanobacteriota</taxon>
        <taxon>Stenosarchaea group</taxon>
        <taxon>Halobacteria</taxon>
        <taxon>Halobacteriales</taxon>
        <taxon>Haloarculaceae</taxon>
        <taxon>Haloarcula</taxon>
    </lineage>
</organism>
<evidence type="ECO:0000313" key="1">
    <source>
        <dbReference type="EMBL" id="GGN84512.1"/>
    </source>
</evidence>
<dbReference type="Proteomes" id="UP000605784">
    <property type="component" value="Unassembled WGS sequence"/>
</dbReference>
<dbReference type="RefSeq" id="WP_188993408.1">
    <property type="nucleotide sequence ID" value="NZ_BMOU01000001.1"/>
</dbReference>
<dbReference type="AlphaFoldDB" id="A0A830GG88"/>
<evidence type="ECO:0000313" key="2">
    <source>
        <dbReference type="Proteomes" id="UP000605784"/>
    </source>
</evidence>
<proteinExistence type="predicted"/>
<reference evidence="1" key="2">
    <citation type="submission" date="2020-09" db="EMBL/GenBank/DDBJ databases">
        <authorList>
            <person name="Sun Q."/>
            <person name="Ohkuma M."/>
        </authorList>
    </citation>
    <scope>NUCLEOTIDE SEQUENCE</scope>
    <source>
        <strain evidence="1">JCM 17820</strain>
    </source>
</reference>
<reference evidence="1" key="1">
    <citation type="journal article" date="2014" name="Int. J. Syst. Evol. Microbiol.">
        <title>Complete genome sequence of Corynebacterium casei LMG S-19264T (=DSM 44701T), isolated from a smear-ripened cheese.</title>
        <authorList>
            <consortium name="US DOE Joint Genome Institute (JGI-PGF)"/>
            <person name="Walter F."/>
            <person name="Albersmeier A."/>
            <person name="Kalinowski J."/>
            <person name="Ruckert C."/>
        </authorList>
    </citation>
    <scope>NUCLEOTIDE SEQUENCE</scope>
    <source>
        <strain evidence="1">JCM 17820</strain>
    </source>
</reference>
<name>A0A830GG88_9EURY</name>
<gene>
    <name evidence="1" type="ORF">GCM10009030_00220</name>
</gene>
<protein>
    <submittedName>
        <fullName evidence="1">Uncharacterized protein</fullName>
    </submittedName>
</protein>
<accession>A0A830GG88</accession>
<comment type="caution">
    <text evidence="1">The sequence shown here is derived from an EMBL/GenBank/DDBJ whole genome shotgun (WGS) entry which is preliminary data.</text>
</comment>
<sequence length="88" mass="9965">MSGTEQNPMQKLVDGIREQADDKTPDDAYWCPKCKAYSVTEILQTIRREKFGVENELWGCTECRHCMIPHTEWRSVDTATDRGGGDGA</sequence>